<dbReference type="EMBL" id="FO082060">
    <property type="protein sequence ID" value="CCE25587.1"/>
    <property type="molecule type" value="Genomic_DNA"/>
</dbReference>
<proteinExistence type="predicted"/>
<dbReference type="KEGG" id="mah:MEALZ_3931"/>
<dbReference type="Proteomes" id="UP000008315">
    <property type="component" value="Chromosome"/>
</dbReference>
<accession>G4T0I3</accession>
<organism evidence="1 2">
    <name type="scientific">Methylotuvimicrobium alcaliphilum (strain DSM 19304 / NCIMB 14124 / VKM B-2133 / 20Z)</name>
    <name type="common">Methylomicrobium alcaliphilum</name>
    <dbReference type="NCBI Taxonomy" id="1091494"/>
    <lineage>
        <taxon>Bacteria</taxon>
        <taxon>Pseudomonadati</taxon>
        <taxon>Pseudomonadota</taxon>
        <taxon>Gammaproteobacteria</taxon>
        <taxon>Methylococcales</taxon>
        <taxon>Methylococcaceae</taxon>
        <taxon>Methylotuvimicrobium</taxon>
    </lineage>
</organism>
<dbReference type="HOGENOM" id="CLU_3235865_0_0_6"/>
<name>G4T0I3_META2</name>
<protein>
    <submittedName>
        <fullName evidence="1">Uncharacterized protein</fullName>
    </submittedName>
</protein>
<evidence type="ECO:0000313" key="2">
    <source>
        <dbReference type="Proteomes" id="UP000008315"/>
    </source>
</evidence>
<evidence type="ECO:0000313" key="1">
    <source>
        <dbReference type="EMBL" id="CCE25587.1"/>
    </source>
</evidence>
<dbReference type="AlphaFoldDB" id="G4T0I3"/>
<keyword evidence="2" id="KW-1185">Reference proteome</keyword>
<gene>
    <name evidence="1" type="ordered locus">MEALZ_3931</name>
</gene>
<sequence length="43" mass="4863">MTARKNLATIQTLTQGYDFVIVVNKELTLGLDKKSLRKITIIN</sequence>
<reference evidence="2" key="1">
    <citation type="journal article" date="2012" name="J. Bacteriol.">
        <title>Genome sequence of the haloalkaliphilic methanotrophic bacterium Methylomicrobium alcaliphilum 20Z.</title>
        <authorList>
            <person name="Vuilleumier S."/>
            <person name="Khmelenina V.N."/>
            <person name="Bringel F."/>
            <person name="Reshetnikov A.S."/>
            <person name="Lajus A."/>
            <person name="Mangenot S."/>
            <person name="Rouy Z."/>
            <person name="Op den Camp H.J."/>
            <person name="Jetten M.S."/>
            <person name="Dispirito A.A."/>
            <person name="Dunfield P."/>
            <person name="Klotz M.G."/>
            <person name="Semrau J.D."/>
            <person name="Stein L.Y."/>
            <person name="Barbe V."/>
            <person name="Medigue C."/>
            <person name="Trotsenko Y.A."/>
            <person name="Kalyuzhnaya M.G."/>
        </authorList>
    </citation>
    <scope>NUCLEOTIDE SEQUENCE [LARGE SCALE GENOMIC DNA]</scope>
    <source>
        <strain evidence="2">DSM 19304 / NCIMB 14124 / VKM B-2133 / 20Z</strain>
    </source>
</reference>